<evidence type="ECO:0000313" key="2">
    <source>
        <dbReference type="Proteomes" id="UP000323506"/>
    </source>
</evidence>
<keyword evidence="2" id="KW-1185">Reference proteome</keyword>
<accession>A0A5D2CJI2</accession>
<evidence type="ECO:0000313" key="1">
    <source>
        <dbReference type="EMBL" id="TYG68292.1"/>
    </source>
</evidence>
<gene>
    <name evidence="1" type="ORF">ES288_D05G142400v1</name>
</gene>
<reference evidence="1 2" key="1">
    <citation type="submission" date="2019-06" db="EMBL/GenBank/DDBJ databases">
        <title>WGS assembly of Gossypium darwinii.</title>
        <authorList>
            <person name="Chen Z.J."/>
            <person name="Sreedasyam A."/>
            <person name="Ando A."/>
            <person name="Song Q."/>
            <person name="De L."/>
            <person name="Hulse-Kemp A."/>
            <person name="Ding M."/>
            <person name="Ye W."/>
            <person name="Kirkbride R."/>
            <person name="Jenkins J."/>
            <person name="Plott C."/>
            <person name="Lovell J."/>
            <person name="Lin Y.-M."/>
            <person name="Vaughn R."/>
            <person name="Liu B."/>
            <person name="Li W."/>
            <person name="Simpson S."/>
            <person name="Scheffler B."/>
            <person name="Saski C."/>
            <person name="Grover C."/>
            <person name="Hu G."/>
            <person name="Conover J."/>
            <person name="Carlson J."/>
            <person name="Shu S."/>
            <person name="Boston L."/>
            <person name="Williams M."/>
            <person name="Peterson D."/>
            <person name="Mcgee K."/>
            <person name="Jones D."/>
            <person name="Wendel J."/>
            <person name="Stelly D."/>
            <person name="Grimwood J."/>
            <person name="Schmutz J."/>
        </authorList>
    </citation>
    <scope>NUCLEOTIDE SEQUENCE [LARGE SCALE GENOMIC DNA]</scope>
    <source>
        <strain evidence="1">1808015.09</strain>
    </source>
</reference>
<sequence length="100" mass="11277">MMHIMLVVVVRDGQQSDVFNLGSTIISCYGKRQPTVPQSSTKAEYRAIATEARDVHMVSTTLEMSKAACYYVVKLYCNNQLVIQLAKNLAFDALMHECRM</sequence>
<proteinExistence type="predicted"/>
<name>A0A5D2CJI2_GOSDA</name>
<organism evidence="1 2">
    <name type="scientific">Gossypium darwinii</name>
    <name type="common">Darwin's cotton</name>
    <name type="synonym">Gossypium barbadense var. darwinii</name>
    <dbReference type="NCBI Taxonomy" id="34276"/>
    <lineage>
        <taxon>Eukaryota</taxon>
        <taxon>Viridiplantae</taxon>
        <taxon>Streptophyta</taxon>
        <taxon>Embryophyta</taxon>
        <taxon>Tracheophyta</taxon>
        <taxon>Spermatophyta</taxon>
        <taxon>Magnoliopsida</taxon>
        <taxon>eudicotyledons</taxon>
        <taxon>Gunneridae</taxon>
        <taxon>Pentapetalae</taxon>
        <taxon>rosids</taxon>
        <taxon>malvids</taxon>
        <taxon>Malvales</taxon>
        <taxon>Malvaceae</taxon>
        <taxon>Malvoideae</taxon>
        <taxon>Gossypium</taxon>
    </lineage>
</organism>
<dbReference type="EMBL" id="CM017705">
    <property type="protein sequence ID" value="TYG68292.1"/>
    <property type="molecule type" value="Genomic_DNA"/>
</dbReference>
<protein>
    <submittedName>
        <fullName evidence="1">Uncharacterized protein</fullName>
    </submittedName>
</protein>
<dbReference type="AlphaFoldDB" id="A0A5D2CJI2"/>
<dbReference type="Proteomes" id="UP000323506">
    <property type="component" value="Chromosome D05"/>
</dbReference>